<dbReference type="STRING" id="78915.A0A4P9XXQ1"/>
<dbReference type="GO" id="GO:0030892">
    <property type="term" value="C:mitotic cohesin complex"/>
    <property type="evidence" value="ECO:0007669"/>
    <property type="project" value="TreeGrafter"/>
</dbReference>
<dbReference type="GO" id="GO:1990414">
    <property type="term" value="P:replication-born double-strand break repair via sister chromatid exchange"/>
    <property type="evidence" value="ECO:0007669"/>
    <property type="project" value="TreeGrafter"/>
</dbReference>
<dbReference type="InterPro" id="IPR039781">
    <property type="entry name" value="Rad21/Rec8-like"/>
</dbReference>
<keyword evidence="3" id="KW-0539">Nucleus</keyword>
<dbReference type="SUPFAM" id="SSF46785">
    <property type="entry name" value="Winged helix' DNA-binding domain"/>
    <property type="match status" value="1"/>
</dbReference>
<sequence length="646" mass="69405">MFYHEAILAKKGPLARVWLAAHWERKMSKTQFIQTNIQSTVGAIVGGDQPPMALRISGQLLLGVVRIYSRKARYLLEDCNEALVKLKMAFRTGAVDLPAELARAALHTITVGNAATEFDILLPETEYHLNRWNTSTLAGGQLVARVQDITIRESYFAPAASLLDEPTQDSLEDPFMSSATLGASGAGSGSYGGEDDDAGLDFGDLFPSNASMGVEMARDAQDLQAFEPEHLLGEDSFLGEKRRASGGGFELDADMDVTFDDAVGQADVTEADGHAPLVFDDHDFRTSDRANFDADFDGLGDLPSIGDMSAQTTGGNLFNQSLLAVDTSHTSRTGAAQRRRRRVLVDEVTELSRQQMTMRPTAASFAALLDRDGQAASGALGARPHAVRDDPASYYLGPSTADLPPELASMFQRAQKRAGANAMETPRAAKQQRVDPSLMAPIEISTLLHSGSVADMSTPQPASRSPNLGDKDDRDSIWMADGPVFDAGDDMLDDPVADLSLSSPVNFGSGLTPNVKALSLRNASTHGASITTETSARLFDDESASQSATMSSANGSTFSKNTARAAQLIRDQLRDAPSAAPKQRDITFRQVAGSVKRSDAARLFFELLVLNTKDLVRVQQAEPFADIRIQAKDALFESDFAASAVY</sequence>
<feature type="region of interest" description="Disordered" evidence="4">
    <location>
        <begin position="451"/>
        <end position="475"/>
    </location>
</feature>
<dbReference type="EMBL" id="KZ992424">
    <property type="protein sequence ID" value="RKP11175.1"/>
    <property type="molecule type" value="Genomic_DNA"/>
</dbReference>
<feature type="domain" description="Rad21/Rec8-like protein N-terminal" evidence="6">
    <location>
        <begin position="1"/>
        <end position="101"/>
    </location>
</feature>
<dbReference type="GO" id="GO:0007064">
    <property type="term" value="P:mitotic sister chromatid cohesion"/>
    <property type="evidence" value="ECO:0007669"/>
    <property type="project" value="TreeGrafter"/>
</dbReference>
<dbReference type="Pfam" id="PF04824">
    <property type="entry name" value="Rad21_Rec8"/>
    <property type="match status" value="1"/>
</dbReference>
<comment type="subcellular location">
    <subcellularLocation>
        <location evidence="1">Nucleus</location>
    </subcellularLocation>
</comment>
<dbReference type="InterPro" id="IPR006909">
    <property type="entry name" value="Rad21/Rec8_C_eu"/>
</dbReference>
<dbReference type="OrthoDB" id="10071381at2759"/>
<evidence type="ECO:0000256" key="3">
    <source>
        <dbReference type="ARBA" id="ARBA00023242"/>
    </source>
</evidence>
<name>A0A4P9XXQ1_9FUNG</name>
<evidence type="ECO:0000256" key="4">
    <source>
        <dbReference type="SAM" id="MobiDB-lite"/>
    </source>
</evidence>
<dbReference type="PANTHER" id="PTHR12585:SF69">
    <property type="entry name" value="FI11703P"/>
    <property type="match status" value="1"/>
</dbReference>
<dbReference type="Pfam" id="PF04825">
    <property type="entry name" value="Rad21_Rec8_N"/>
    <property type="match status" value="1"/>
</dbReference>
<protein>
    <submittedName>
        <fullName evidence="7">Rec8 like protein-domain-containing protein</fullName>
    </submittedName>
</protein>
<reference evidence="8" key="1">
    <citation type="journal article" date="2018" name="Nat. Microbiol.">
        <title>Leveraging single-cell genomics to expand the fungal tree of life.</title>
        <authorList>
            <person name="Ahrendt S.R."/>
            <person name="Quandt C.A."/>
            <person name="Ciobanu D."/>
            <person name="Clum A."/>
            <person name="Salamov A."/>
            <person name="Andreopoulos B."/>
            <person name="Cheng J.F."/>
            <person name="Woyke T."/>
            <person name="Pelin A."/>
            <person name="Henrissat B."/>
            <person name="Reynolds N.K."/>
            <person name="Benny G.L."/>
            <person name="Smith M.E."/>
            <person name="James T.Y."/>
            <person name="Grigoriev I.V."/>
        </authorList>
    </citation>
    <scope>NUCLEOTIDE SEQUENCE [LARGE SCALE GENOMIC DNA]</scope>
    <source>
        <strain evidence="8">RSA 1356</strain>
    </source>
</reference>
<evidence type="ECO:0000259" key="5">
    <source>
        <dbReference type="Pfam" id="PF04824"/>
    </source>
</evidence>
<dbReference type="GO" id="GO:0003682">
    <property type="term" value="F:chromatin binding"/>
    <property type="evidence" value="ECO:0007669"/>
    <property type="project" value="TreeGrafter"/>
</dbReference>
<gene>
    <name evidence="7" type="ORF">THASP1DRAFT_27010</name>
</gene>
<dbReference type="Proteomes" id="UP000271241">
    <property type="component" value="Unassembled WGS sequence"/>
</dbReference>
<evidence type="ECO:0000313" key="7">
    <source>
        <dbReference type="EMBL" id="RKP11175.1"/>
    </source>
</evidence>
<dbReference type="PANTHER" id="PTHR12585">
    <property type="entry name" value="SCC1 / RAD21 FAMILY MEMBER"/>
    <property type="match status" value="1"/>
</dbReference>
<evidence type="ECO:0000313" key="8">
    <source>
        <dbReference type="Proteomes" id="UP000271241"/>
    </source>
</evidence>
<evidence type="ECO:0000259" key="6">
    <source>
        <dbReference type="Pfam" id="PF04825"/>
    </source>
</evidence>
<proteinExistence type="inferred from homology"/>
<dbReference type="InterPro" id="IPR023093">
    <property type="entry name" value="ScpA-like_C"/>
</dbReference>
<evidence type="ECO:0000256" key="1">
    <source>
        <dbReference type="ARBA" id="ARBA00004123"/>
    </source>
</evidence>
<feature type="compositionally biased region" description="Polar residues" evidence="4">
    <location>
        <begin position="455"/>
        <end position="466"/>
    </location>
</feature>
<dbReference type="InterPro" id="IPR006910">
    <property type="entry name" value="Rad21_Rec8_N"/>
</dbReference>
<feature type="region of interest" description="Disordered" evidence="4">
    <location>
        <begin position="167"/>
        <end position="194"/>
    </location>
</feature>
<organism evidence="7 8">
    <name type="scientific">Thamnocephalis sphaerospora</name>
    <dbReference type="NCBI Taxonomy" id="78915"/>
    <lineage>
        <taxon>Eukaryota</taxon>
        <taxon>Fungi</taxon>
        <taxon>Fungi incertae sedis</taxon>
        <taxon>Zoopagomycota</taxon>
        <taxon>Zoopagomycotina</taxon>
        <taxon>Zoopagomycetes</taxon>
        <taxon>Zoopagales</taxon>
        <taxon>Sigmoideomycetaceae</taxon>
        <taxon>Thamnocephalis</taxon>
    </lineage>
</organism>
<keyword evidence="8" id="KW-1185">Reference proteome</keyword>
<dbReference type="Gene3D" id="1.10.10.580">
    <property type="entry name" value="Structural maintenance of chromosome 1. Chain E"/>
    <property type="match status" value="1"/>
</dbReference>
<dbReference type="InterPro" id="IPR036390">
    <property type="entry name" value="WH_DNA-bd_sf"/>
</dbReference>
<accession>A0A4P9XXQ1</accession>
<dbReference type="CDD" id="cd21788">
    <property type="entry name" value="Rad21_Rec8_M_SpRad21p-like"/>
    <property type="match status" value="1"/>
</dbReference>
<evidence type="ECO:0000256" key="2">
    <source>
        <dbReference type="ARBA" id="ARBA00009870"/>
    </source>
</evidence>
<dbReference type="GO" id="GO:0005634">
    <property type="term" value="C:nucleus"/>
    <property type="evidence" value="ECO:0007669"/>
    <property type="project" value="UniProtKB-SubCell"/>
</dbReference>
<dbReference type="AlphaFoldDB" id="A0A4P9XXQ1"/>
<comment type="similarity">
    <text evidence="2">Belongs to the rad21 family.</text>
</comment>
<feature type="domain" description="Rad21/Rec8-like protein C-terminal eukaryotic" evidence="5">
    <location>
        <begin position="588"/>
        <end position="633"/>
    </location>
</feature>